<evidence type="ECO:0000256" key="1">
    <source>
        <dbReference type="ARBA" id="ARBA00001935"/>
    </source>
</evidence>
<evidence type="ECO:0000256" key="11">
    <source>
        <dbReference type="PIRSR" id="PIRSR600269-50"/>
    </source>
</evidence>
<evidence type="ECO:0000256" key="6">
    <source>
        <dbReference type="ARBA" id="ARBA00022723"/>
    </source>
</evidence>
<comment type="cofactor">
    <cofactor evidence="13">
        <name>Cu cation</name>
        <dbReference type="ChEBI" id="CHEBI:23378"/>
    </cofactor>
    <text evidence="13">Contains 1 topaquinone per subunit.</text>
</comment>
<feature type="active site" description="Proton acceptor" evidence="11">
    <location>
        <position position="327"/>
    </location>
</feature>
<comment type="PTM">
    <text evidence="12 13">Topaquinone (TPQ) is generated by copper-dependent autoxidation of a specific tyrosyl residue.</text>
</comment>
<evidence type="ECO:0000256" key="5">
    <source>
        <dbReference type="ARBA" id="ARBA00011738"/>
    </source>
</evidence>
<dbReference type="InterPro" id="IPR000269">
    <property type="entry name" value="Cu_amine_oxidase"/>
</dbReference>
<feature type="domain" description="Copper amine oxidase catalytic" evidence="14">
    <location>
        <begin position="252"/>
        <end position="661"/>
    </location>
</feature>
<dbReference type="InterPro" id="IPR016182">
    <property type="entry name" value="Cu_amine_oxidase_N-reg"/>
</dbReference>
<comment type="cofactor">
    <cofactor evidence="2">
        <name>Mn(2+)</name>
        <dbReference type="ChEBI" id="CHEBI:29035"/>
    </cofactor>
</comment>
<evidence type="ECO:0000259" key="16">
    <source>
        <dbReference type="Pfam" id="PF02728"/>
    </source>
</evidence>
<dbReference type="PANTHER" id="PTHR10638:SF86">
    <property type="entry name" value="COPPER AMINE OXIDASE 1-RELATED"/>
    <property type="match status" value="1"/>
</dbReference>
<evidence type="ECO:0000256" key="13">
    <source>
        <dbReference type="RuleBase" id="RU000672"/>
    </source>
</evidence>
<evidence type="ECO:0000256" key="2">
    <source>
        <dbReference type="ARBA" id="ARBA00001936"/>
    </source>
</evidence>
<dbReference type="InterPro" id="IPR049948">
    <property type="entry name" value="Cu_Am_ox_TPQ-bd"/>
</dbReference>
<accession>A0A226EYD8</accession>
<sequence length="671" mass="74657">MNFTTYVADISKPTPKPHPLDPLTSTEIRLASQIITANFSPNLIPIFSTVTLKEPRKSELLPYFLNDTLPPFVTREAFATIMDPMTQAGYEVVVNLLGKKVTSVVQLDPGTQQMFTIGDKEDINEVVLSDPEVRRRLEAMGLTNLSMVVPLGGDFGYAGDRPEYVGKRIAQVFMTFQNFQYDNFFAHQVGFVAVVDILAKKMLAIEELPTTLGFETSQAPLGETSVPRTSHNYDPALLPSGFFRKDVHPITCSQKGGPSYKVSGYQVSWQKFKFRIGFNPREGLVLYHVNYNDNGNVRPLIYRASLSELFVPYGDPRPPYHRKMIYDAGKYGIGQTAVTLRPTPDCKGGSVHFFDVVVSTKAGLPVTIPSAICMYEDDAGVLMKKYNTRDKRSYTVRNQRLVITFTSSVGNYDYEWRWIFHQDASVRMEVNLQGIDAPIFLSSWGESVTPPDHGTVFTPTPGILAPNHQHLFIVRVDAEIDGNANTVAMVDVVPDGSTGTSQNPYGNGFKAVPTILKTPSQARTNSNAATARSWHIYGDIEKKHPFSRTPMGYHLVAGSPVHLMINPDSPLHPKCAFVDYTVWVTPYEENQLYAGGAYLNNSGLPEWVASTPDANLVGTDIVLWHVFGVTHIPRVEDFPAMSVETAGFWLKPVNFFKENPARDVPGFVHED</sequence>
<dbReference type="OrthoDB" id="5379943at2759"/>
<comment type="subunit">
    <text evidence="5">Homodimer.</text>
</comment>
<feature type="modified residue" description="2',4',5'-topaquinone" evidence="12">
    <location>
        <position position="412"/>
    </location>
</feature>
<gene>
    <name evidence="17" type="ORF">Fcan01_00661</name>
</gene>
<evidence type="ECO:0000259" key="15">
    <source>
        <dbReference type="Pfam" id="PF02727"/>
    </source>
</evidence>
<comment type="cofactor">
    <cofactor evidence="3">
        <name>Zn(2+)</name>
        <dbReference type="ChEBI" id="CHEBI:29105"/>
    </cofactor>
</comment>
<dbReference type="EMBL" id="LNIX01000001">
    <property type="protein sequence ID" value="OXA62583.1"/>
    <property type="molecule type" value="Genomic_DNA"/>
</dbReference>
<dbReference type="Proteomes" id="UP000198287">
    <property type="component" value="Unassembled WGS sequence"/>
</dbReference>
<dbReference type="SUPFAM" id="SSF49998">
    <property type="entry name" value="Amine oxidase catalytic domain"/>
    <property type="match status" value="1"/>
</dbReference>
<dbReference type="STRING" id="158441.A0A226EYD8"/>
<dbReference type="GO" id="GO:0009308">
    <property type="term" value="P:amine metabolic process"/>
    <property type="evidence" value="ECO:0007669"/>
    <property type="project" value="UniProtKB-UniRule"/>
</dbReference>
<dbReference type="InterPro" id="IPR015802">
    <property type="entry name" value="Cu_amine_oxidase_N3"/>
</dbReference>
<dbReference type="Gene3D" id="2.70.98.20">
    <property type="entry name" value="Copper amine oxidase, catalytic domain"/>
    <property type="match status" value="1"/>
</dbReference>
<dbReference type="GO" id="GO:0048038">
    <property type="term" value="F:quinone binding"/>
    <property type="evidence" value="ECO:0007669"/>
    <property type="project" value="InterPro"/>
</dbReference>
<evidence type="ECO:0000256" key="12">
    <source>
        <dbReference type="PIRSR" id="PIRSR600269-51"/>
    </source>
</evidence>
<dbReference type="GO" id="GO:0008131">
    <property type="term" value="F:primary methylamine oxidase activity"/>
    <property type="evidence" value="ECO:0007669"/>
    <property type="project" value="InterPro"/>
</dbReference>
<feature type="active site" description="Schiff-base intermediate with substrate; via topaquinone" evidence="11">
    <location>
        <position position="412"/>
    </location>
</feature>
<keyword evidence="9 13" id="KW-0186">Copper</keyword>
<keyword evidence="7 11" id="KW-0801">TPQ</keyword>
<protein>
    <recommendedName>
        <fullName evidence="13">Amine oxidase</fullName>
        <ecNumber evidence="13">1.4.3.-</ecNumber>
    </recommendedName>
</protein>
<comment type="caution">
    <text evidence="17">The sequence shown here is derived from an EMBL/GenBank/DDBJ whole genome shotgun (WGS) entry which is preliminary data.</text>
</comment>
<feature type="domain" description="Copper amine oxidase N3-terminal" evidence="16">
    <location>
        <begin position="114"/>
        <end position="207"/>
    </location>
</feature>
<dbReference type="PANTHER" id="PTHR10638">
    <property type="entry name" value="COPPER AMINE OXIDASE"/>
    <property type="match status" value="1"/>
</dbReference>
<dbReference type="AlphaFoldDB" id="A0A226EYD8"/>
<keyword evidence="10" id="KW-0464">Manganese</keyword>
<evidence type="ECO:0000259" key="14">
    <source>
        <dbReference type="Pfam" id="PF01179"/>
    </source>
</evidence>
<dbReference type="InterPro" id="IPR015800">
    <property type="entry name" value="Cu_amine_oxidase_N2"/>
</dbReference>
<name>A0A226EYD8_FOLCA</name>
<comment type="cofactor">
    <cofactor evidence="1">
        <name>Cu cation</name>
        <dbReference type="ChEBI" id="CHEBI:23378"/>
    </cofactor>
</comment>
<organism evidence="17 18">
    <name type="scientific">Folsomia candida</name>
    <name type="common">Springtail</name>
    <dbReference type="NCBI Taxonomy" id="158441"/>
    <lineage>
        <taxon>Eukaryota</taxon>
        <taxon>Metazoa</taxon>
        <taxon>Ecdysozoa</taxon>
        <taxon>Arthropoda</taxon>
        <taxon>Hexapoda</taxon>
        <taxon>Collembola</taxon>
        <taxon>Entomobryomorpha</taxon>
        <taxon>Isotomoidea</taxon>
        <taxon>Isotomidae</taxon>
        <taxon>Proisotominae</taxon>
        <taxon>Folsomia</taxon>
    </lineage>
</organism>
<dbReference type="InterPro" id="IPR015798">
    <property type="entry name" value="Cu_amine_oxidase_C"/>
</dbReference>
<evidence type="ECO:0000256" key="3">
    <source>
        <dbReference type="ARBA" id="ARBA00001947"/>
    </source>
</evidence>
<dbReference type="Pfam" id="PF01179">
    <property type="entry name" value="Cu_amine_oxid"/>
    <property type="match status" value="1"/>
</dbReference>
<dbReference type="Pfam" id="PF02727">
    <property type="entry name" value="Cu_amine_oxidN2"/>
    <property type="match status" value="1"/>
</dbReference>
<dbReference type="Pfam" id="PF02728">
    <property type="entry name" value="Cu_amine_oxidN3"/>
    <property type="match status" value="1"/>
</dbReference>
<feature type="domain" description="Copper amine oxidase N2-terminal" evidence="15">
    <location>
        <begin position="18"/>
        <end position="103"/>
    </location>
</feature>
<evidence type="ECO:0000256" key="8">
    <source>
        <dbReference type="ARBA" id="ARBA00023002"/>
    </source>
</evidence>
<evidence type="ECO:0000313" key="17">
    <source>
        <dbReference type="EMBL" id="OXA62583.1"/>
    </source>
</evidence>
<dbReference type="SUPFAM" id="SSF54416">
    <property type="entry name" value="Amine oxidase N-terminal region"/>
    <property type="match status" value="2"/>
</dbReference>
<dbReference type="EC" id="1.4.3.-" evidence="13"/>
<evidence type="ECO:0000313" key="18">
    <source>
        <dbReference type="Proteomes" id="UP000198287"/>
    </source>
</evidence>
<evidence type="ECO:0000256" key="4">
    <source>
        <dbReference type="ARBA" id="ARBA00007983"/>
    </source>
</evidence>
<evidence type="ECO:0000256" key="9">
    <source>
        <dbReference type="ARBA" id="ARBA00023008"/>
    </source>
</evidence>
<comment type="similarity">
    <text evidence="4 13">Belongs to the copper/topaquinone oxidase family.</text>
</comment>
<evidence type="ECO:0000256" key="10">
    <source>
        <dbReference type="ARBA" id="ARBA00023211"/>
    </source>
</evidence>
<proteinExistence type="inferred from homology"/>
<keyword evidence="8 13" id="KW-0560">Oxidoreductase</keyword>
<dbReference type="GO" id="GO:0005507">
    <property type="term" value="F:copper ion binding"/>
    <property type="evidence" value="ECO:0007669"/>
    <property type="project" value="InterPro"/>
</dbReference>
<dbReference type="InterPro" id="IPR036460">
    <property type="entry name" value="Cu_amine_oxidase_C_sf"/>
</dbReference>
<evidence type="ECO:0000256" key="7">
    <source>
        <dbReference type="ARBA" id="ARBA00022772"/>
    </source>
</evidence>
<keyword evidence="18" id="KW-1185">Reference proteome</keyword>
<reference evidence="17 18" key="1">
    <citation type="submission" date="2015-12" db="EMBL/GenBank/DDBJ databases">
        <title>The genome of Folsomia candida.</title>
        <authorList>
            <person name="Faddeeva A."/>
            <person name="Derks M.F."/>
            <person name="Anvar Y."/>
            <person name="Smit S."/>
            <person name="Van Straalen N."/>
            <person name="Roelofs D."/>
        </authorList>
    </citation>
    <scope>NUCLEOTIDE SEQUENCE [LARGE SCALE GENOMIC DNA]</scope>
    <source>
        <strain evidence="17 18">VU population</strain>
        <tissue evidence="17">Whole body</tissue>
    </source>
</reference>
<dbReference type="PROSITE" id="PS01164">
    <property type="entry name" value="COPPER_AMINE_OXID_1"/>
    <property type="match status" value="1"/>
</dbReference>
<dbReference type="Gene3D" id="3.10.450.40">
    <property type="match status" value="2"/>
</dbReference>
<keyword evidence="6 13" id="KW-0479">Metal-binding</keyword>